<dbReference type="WBParaSite" id="BXY_1055400.1">
    <property type="protein sequence ID" value="BXY_1055400.1"/>
    <property type="gene ID" value="BXY_1055400"/>
</dbReference>
<accession>A0A1I7SC04</accession>
<sequence>MAHTAALKTGRLSVNLGFVQDVRSRTAFLRYCGSVPQNLVPTKRSAKRPVAQFAMDLRLASRRNKNGETKGPPARPNTRILY</sequence>
<organism evidence="1 2">
    <name type="scientific">Bursaphelenchus xylophilus</name>
    <name type="common">Pinewood nematode worm</name>
    <name type="synonym">Aphelenchoides xylophilus</name>
    <dbReference type="NCBI Taxonomy" id="6326"/>
    <lineage>
        <taxon>Eukaryota</taxon>
        <taxon>Metazoa</taxon>
        <taxon>Ecdysozoa</taxon>
        <taxon>Nematoda</taxon>
        <taxon>Chromadorea</taxon>
        <taxon>Rhabditida</taxon>
        <taxon>Tylenchina</taxon>
        <taxon>Tylenchomorpha</taxon>
        <taxon>Aphelenchoidea</taxon>
        <taxon>Aphelenchoididae</taxon>
        <taxon>Bursaphelenchus</taxon>
    </lineage>
</organism>
<protein>
    <submittedName>
        <fullName evidence="2">Transposase</fullName>
    </submittedName>
</protein>
<name>A0A1I7SC04_BURXY</name>
<proteinExistence type="predicted"/>
<evidence type="ECO:0000313" key="2">
    <source>
        <dbReference type="WBParaSite" id="BXY_1055400.1"/>
    </source>
</evidence>
<evidence type="ECO:0000313" key="1">
    <source>
        <dbReference type="Proteomes" id="UP000095284"/>
    </source>
</evidence>
<dbReference type="Proteomes" id="UP000095284">
    <property type="component" value="Unplaced"/>
</dbReference>
<dbReference type="AlphaFoldDB" id="A0A1I7SC04"/>
<reference evidence="2" key="1">
    <citation type="submission" date="2016-11" db="UniProtKB">
        <authorList>
            <consortium name="WormBaseParasite"/>
        </authorList>
    </citation>
    <scope>IDENTIFICATION</scope>
</reference>